<keyword evidence="5 7" id="KW-0472">Membrane</keyword>
<evidence type="ECO:0000256" key="6">
    <source>
        <dbReference type="SAM" id="MobiDB-lite"/>
    </source>
</evidence>
<evidence type="ECO:0000256" key="7">
    <source>
        <dbReference type="SAM" id="Phobius"/>
    </source>
</evidence>
<evidence type="ECO:0000313" key="9">
    <source>
        <dbReference type="EMBL" id="MFC4061692.1"/>
    </source>
</evidence>
<feature type="region of interest" description="Disordered" evidence="6">
    <location>
        <begin position="1"/>
        <end position="24"/>
    </location>
</feature>
<feature type="transmembrane region" description="Helical" evidence="7">
    <location>
        <begin position="360"/>
        <end position="384"/>
    </location>
</feature>
<feature type="transmembrane region" description="Helical" evidence="7">
    <location>
        <begin position="189"/>
        <end position="210"/>
    </location>
</feature>
<dbReference type="SUPFAM" id="SSF103473">
    <property type="entry name" value="MFS general substrate transporter"/>
    <property type="match status" value="1"/>
</dbReference>
<feature type="transmembrane region" description="Helical" evidence="7">
    <location>
        <begin position="33"/>
        <end position="56"/>
    </location>
</feature>
<protein>
    <submittedName>
        <fullName evidence="9">MFS transporter</fullName>
    </submittedName>
</protein>
<feature type="transmembrane region" description="Helical" evidence="7">
    <location>
        <begin position="329"/>
        <end position="348"/>
    </location>
</feature>
<keyword evidence="3 7" id="KW-0812">Transmembrane</keyword>
<gene>
    <name evidence="9" type="ORF">ACFOWE_25610</name>
</gene>
<evidence type="ECO:0000256" key="2">
    <source>
        <dbReference type="ARBA" id="ARBA00022448"/>
    </source>
</evidence>
<feature type="transmembrane region" description="Helical" evidence="7">
    <location>
        <begin position="301"/>
        <end position="323"/>
    </location>
</feature>
<evidence type="ECO:0000259" key="8">
    <source>
        <dbReference type="PROSITE" id="PS50850"/>
    </source>
</evidence>
<dbReference type="InterPro" id="IPR011701">
    <property type="entry name" value="MFS"/>
</dbReference>
<organism evidence="9 10">
    <name type="scientific">Planomonospora corallina</name>
    <dbReference type="NCBI Taxonomy" id="1806052"/>
    <lineage>
        <taxon>Bacteria</taxon>
        <taxon>Bacillati</taxon>
        <taxon>Actinomycetota</taxon>
        <taxon>Actinomycetes</taxon>
        <taxon>Streptosporangiales</taxon>
        <taxon>Streptosporangiaceae</taxon>
        <taxon>Planomonospora</taxon>
    </lineage>
</organism>
<keyword evidence="4 7" id="KW-1133">Transmembrane helix</keyword>
<dbReference type="InterPro" id="IPR036259">
    <property type="entry name" value="MFS_trans_sf"/>
</dbReference>
<evidence type="ECO:0000313" key="10">
    <source>
        <dbReference type="Proteomes" id="UP001595850"/>
    </source>
</evidence>
<feature type="transmembrane region" description="Helical" evidence="7">
    <location>
        <begin position="101"/>
        <end position="118"/>
    </location>
</feature>
<name>A0ABV8IFD2_9ACTN</name>
<reference evidence="10" key="1">
    <citation type="journal article" date="2019" name="Int. J. Syst. Evol. Microbiol.">
        <title>The Global Catalogue of Microorganisms (GCM) 10K type strain sequencing project: providing services to taxonomists for standard genome sequencing and annotation.</title>
        <authorList>
            <consortium name="The Broad Institute Genomics Platform"/>
            <consortium name="The Broad Institute Genome Sequencing Center for Infectious Disease"/>
            <person name="Wu L."/>
            <person name="Ma J."/>
        </authorList>
    </citation>
    <scope>NUCLEOTIDE SEQUENCE [LARGE SCALE GENOMIC DNA]</scope>
    <source>
        <strain evidence="10">TBRC 4489</strain>
    </source>
</reference>
<proteinExistence type="predicted"/>
<keyword evidence="2" id="KW-0813">Transport</keyword>
<comment type="caution">
    <text evidence="9">The sequence shown here is derived from an EMBL/GenBank/DDBJ whole genome shotgun (WGS) entry which is preliminary data.</text>
</comment>
<feature type="transmembrane region" description="Helical" evidence="7">
    <location>
        <begin position="68"/>
        <end position="89"/>
    </location>
</feature>
<dbReference type="PROSITE" id="PS50850">
    <property type="entry name" value="MFS"/>
    <property type="match status" value="1"/>
</dbReference>
<dbReference type="RefSeq" id="WP_377292113.1">
    <property type="nucleotide sequence ID" value="NZ_JBHSBM010000034.1"/>
</dbReference>
<dbReference type="PANTHER" id="PTHR43385:SF1">
    <property type="entry name" value="RIBOFLAVIN TRANSPORTER RIBJ"/>
    <property type="match status" value="1"/>
</dbReference>
<sequence length="424" mass="42101">MREVSPPAGSAAAVPADDAGRDGGSRGRYGTRLVPALAITQTAGYGVLYYAFAVLLTPMSRDLRAGTGQIAGALTVAVLTTALAAPWVGRLLDARGGRAPMTTGAVLGAAAVLAWSQVTTLLQLYAALALVGLASALVLYEAAFTVVIAVSTPARRARALLAVTIVAGFASSVFFPLTGFLVAESGWRTALVVLGIAYGVLAVPLHALVLPGRDHARSRTGPSAAPRRSGPVRSALRGRAFWLLAAAFPAQTGAVAVVAVLLVSYLVALGHPPVFAASVAGLLGVLSVTGRLASTALSARLPVAPVTAAIFALQGAAALALPVVGGHPAGAIAAVTLFGLGFGVATIARPALLAERYGTVAYGGISGTLALPVTAAKAGAPLAAAALVPVAGYGAVMAAVAACCGLAAVALTAYQRIPFRPASK</sequence>
<feature type="transmembrane region" description="Helical" evidence="7">
    <location>
        <begin position="241"/>
        <end position="268"/>
    </location>
</feature>
<dbReference type="Pfam" id="PF07690">
    <property type="entry name" value="MFS_1"/>
    <property type="match status" value="1"/>
</dbReference>
<evidence type="ECO:0000256" key="4">
    <source>
        <dbReference type="ARBA" id="ARBA00022989"/>
    </source>
</evidence>
<accession>A0ABV8IFD2</accession>
<dbReference type="EMBL" id="JBHSBM010000034">
    <property type="protein sequence ID" value="MFC4061692.1"/>
    <property type="molecule type" value="Genomic_DNA"/>
</dbReference>
<feature type="transmembrane region" description="Helical" evidence="7">
    <location>
        <begin position="274"/>
        <end position="294"/>
    </location>
</feature>
<dbReference type="Proteomes" id="UP001595850">
    <property type="component" value="Unassembled WGS sequence"/>
</dbReference>
<feature type="transmembrane region" description="Helical" evidence="7">
    <location>
        <begin position="390"/>
        <end position="414"/>
    </location>
</feature>
<evidence type="ECO:0000256" key="3">
    <source>
        <dbReference type="ARBA" id="ARBA00022692"/>
    </source>
</evidence>
<feature type="compositionally biased region" description="Low complexity" evidence="6">
    <location>
        <begin position="1"/>
        <end position="17"/>
    </location>
</feature>
<evidence type="ECO:0000256" key="5">
    <source>
        <dbReference type="ARBA" id="ARBA00023136"/>
    </source>
</evidence>
<comment type="subcellular location">
    <subcellularLocation>
        <location evidence="1">Cell membrane</location>
        <topology evidence="1">Multi-pass membrane protein</topology>
    </subcellularLocation>
</comment>
<feature type="transmembrane region" description="Helical" evidence="7">
    <location>
        <begin position="124"/>
        <end position="148"/>
    </location>
</feature>
<dbReference type="Gene3D" id="1.20.1250.20">
    <property type="entry name" value="MFS general substrate transporter like domains"/>
    <property type="match status" value="1"/>
</dbReference>
<keyword evidence="10" id="KW-1185">Reference proteome</keyword>
<dbReference type="InterPro" id="IPR052983">
    <property type="entry name" value="MFS_Riboflavin_Transporter"/>
</dbReference>
<dbReference type="PANTHER" id="PTHR43385">
    <property type="entry name" value="RIBOFLAVIN TRANSPORTER RIBJ"/>
    <property type="match status" value="1"/>
</dbReference>
<evidence type="ECO:0000256" key="1">
    <source>
        <dbReference type="ARBA" id="ARBA00004651"/>
    </source>
</evidence>
<dbReference type="InterPro" id="IPR020846">
    <property type="entry name" value="MFS_dom"/>
</dbReference>
<feature type="domain" description="Major facilitator superfamily (MFS) profile" evidence="8">
    <location>
        <begin position="32"/>
        <end position="420"/>
    </location>
</feature>
<feature type="transmembrane region" description="Helical" evidence="7">
    <location>
        <begin position="160"/>
        <end position="183"/>
    </location>
</feature>